<dbReference type="Proteomes" id="UP001596113">
    <property type="component" value="Unassembled WGS sequence"/>
</dbReference>
<accession>A0ABW0HQ98</accession>
<dbReference type="EMBL" id="JBHSMI010000013">
    <property type="protein sequence ID" value="MFC5402630.1"/>
    <property type="molecule type" value="Genomic_DNA"/>
</dbReference>
<evidence type="ECO:0000313" key="1">
    <source>
        <dbReference type="EMBL" id="MFC5402630.1"/>
    </source>
</evidence>
<evidence type="ECO:0000313" key="2">
    <source>
        <dbReference type="Proteomes" id="UP001596113"/>
    </source>
</evidence>
<dbReference type="RefSeq" id="WP_378131251.1">
    <property type="nucleotide sequence ID" value="NZ_JBHSMI010000013.1"/>
</dbReference>
<gene>
    <name evidence="1" type="ORF">ACFPOF_07750</name>
</gene>
<organism evidence="1 2">
    <name type="scientific">Cohnella soli</name>
    <dbReference type="NCBI Taxonomy" id="425005"/>
    <lineage>
        <taxon>Bacteria</taxon>
        <taxon>Bacillati</taxon>
        <taxon>Bacillota</taxon>
        <taxon>Bacilli</taxon>
        <taxon>Bacillales</taxon>
        <taxon>Paenibacillaceae</taxon>
        <taxon>Cohnella</taxon>
    </lineage>
</organism>
<protein>
    <submittedName>
        <fullName evidence="1">Uncharacterized protein</fullName>
    </submittedName>
</protein>
<comment type="caution">
    <text evidence="1">The sequence shown here is derived from an EMBL/GenBank/DDBJ whole genome shotgun (WGS) entry which is preliminary data.</text>
</comment>
<name>A0ABW0HQ98_9BACL</name>
<keyword evidence="2" id="KW-1185">Reference proteome</keyword>
<reference evidence="2" key="1">
    <citation type="journal article" date="2019" name="Int. J. Syst. Evol. Microbiol.">
        <title>The Global Catalogue of Microorganisms (GCM) 10K type strain sequencing project: providing services to taxonomists for standard genome sequencing and annotation.</title>
        <authorList>
            <consortium name="The Broad Institute Genomics Platform"/>
            <consortium name="The Broad Institute Genome Sequencing Center for Infectious Disease"/>
            <person name="Wu L."/>
            <person name="Ma J."/>
        </authorList>
    </citation>
    <scope>NUCLEOTIDE SEQUENCE [LARGE SCALE GENOMIC DNA]</scope>
    <source>
        <strain evidence="2">CGMCC 1.18575</strain>
    </source>
</reference>
<proteinExistence type="predicted"/>
<sequence>MSSQNSVQHELKPIYQCDSKLHLTLKTARENLHQLCAQHAHKLVKVEMMDGDVYEGRIVHWDRGVFYLCLSNEGYERGFFPGTPPPNPYSNFVLPLVLFNLLAITLI</sequence>